<name>A0A9P8LH97_9PEZI</name>
<evidence type="ECO:0000313" key="2">
    <source>
        <dbReference type="EMBL" id="KAH0565283.1"/>
    </source>
</evidence>
<proteinExistence type="predicted"/>
<dbReference type="Proteomes" id="UP000750711">
    <property type="component" value="Unassembled WGS sequence"/>
</dbReference>
<evidence type="ECO:0008006" key="4">
    <source>
        <dbReference type="Google" id="ProtNLM"/>
    </source>
</evidence>
<evidence type="ECO:0000256" key="1">
    <source>
        <dbReference type="SAM" id="MobiDB-lite"/>
    </source>
</evidence>
<dbReference type="AlphaFoldDB" id="A0A9P8LH97"/>
<sequence>MAPSQIGQVNESGDVNENETLPSRNGTAVSGSELFLERVRNMEASLAANGDPSFASCRRENGRLIYEFGILLQPKPADQPGVEIQPTIVALFRVLDTAVGEMGPPEEQSGRIWTYASAVDEDNPDDFPSFLDNGRVWEPIHPLLDGSYAQGGGEGRRLILSSYLTYSHITFRRPGRYRIRLHLMRMDDTTAIELMQIHTRPVQILLGAESELSESLIYTLNAIYNVANMAVGYDDGVFLRYLREQGVVED</sequence>
<comment type="caution">
    <text evidence="2">The sequence shown here is derived from an EMBL/GenBank/DDBJ whole genome shotgun (WGS) entry which is preliminary data.</text>
</comment>
<organism evidence="2 3">
    <name type="scientific">Trichoglossum hirsutum</name>
    <dbReference type="NCBI Taxonomy" id="265104"/>
    <lineage>
        <taxon>Eukaryota</taxon>
        <taxon>Fungi</taxon>
        <taxon>Dikarya</taxon>
        <taxon>Ascomycota</taxon>
        <taxon>Pezizomycotina</taxon>
        <taxon>Geoglossomycetes</taxon>
        <taxon>Geoglossales</taxon>
        <taxon>Geoglossaceae</taxon>
        <taxon>Trichoglossum</taxon>
    </lineage>
</organism>
<evidence type="ECO:0000313" key="3">
    <source>
        <dbReference type="Proteomes" id="UP000750711"/>
    </source>
</evidence>
<accession>A0A9P8LH97</accession>
<reference evidence="2" key="1">
    <citation type="submission" date="2021-03" db="EMBL/GenBank/DDBJ databases">
        <title>Comparative genomics and phylogenomic investigation of the class Geoglossomycetes provide insights into ecological specialization and systematics.</title>
        <authorList>
            <person name="Melie T."/>
            <person name="Pirro S."/>
            <person name="Miller A.N."/>
            <person name="Quandt A."/>
        </authorList>
    </citation>
    <scope>NUCLEOTIDE SEQUENCE</scope>
    <source>
        <strain evidence="2">CAQ_001_2017</strain>
    </source>
</reference>
<dbReference type="EMBL" id="JAGHQM010000113">
    <property type="protein sequence ID" value="KAH0565283.1"/>
    <property type="molecule type" value="Genomic_DNA"/>
</dbReference>
<protein>
    <recommendedName>
        <fullName evidence="4">Velvet domain-containing protein</fullName>
    </recommendedName>
</protein>
<keyword evidence="3" id="KW-1185">Reference proteome</keyword>
<feature type="region of interest" description="Disordered" evidence="1">
    <location>
        <begin position="1"/>
        <end position="28"/>
    </location>
</feature>
<gene>
    <name evidence="2" type="ORF">GP486_001319</name>
</gene>